<comment type="subcellular location">
    <subcellularLocation>
        <location evidence="1">Cytoplasm</location>
    </subcellularLocation>
</comment>
<dbReference type="InterPro" id="IPR019903">
    <property type="entry name" value="RIC_family"/>
</dbReference>
<evidence type="ECO:0000313" key="7">
    <source>
        <dbReference type="Proteomes" id="UP000070533"/>
    </source>
</evidence>
<evidence type="ECO:0000256" key="3">
    <source>
        <dbReference type="ARBA" id="ARBA00022723"/>
    </source>
</evidence>
<reference evidence="7" key="1">
    <citation type="submission" date="2016-01" db="EMBL/GenBank/DDBJ databases">
        <authorList>
            <person name="Mitreva M."/>
            <person name="Pepin K.H."/>
            <person name="Mihindukulasuriya K.A."/>
            <person name="Fulton R."/>
            <person name="Fronick C."/>
            <person name="O'Laughlin M."/>
            <person name="Miner T."/>
            <person name="Herter B."/>
            <person name="Rosa B.A."/>
            <person name="Cordes M."/>
            <person name="Tomlinson C."/>
            <person name="Wollam A."/>
            <person name="Palsikar V.B."/>
            <person name="Mardis E.R."/>
            <person name="Wilson R.K."/>
        </authorList>
    </citation>
    <scope>NUCLEOTIDE SEQUENCE [LARGE SCALE GENOMIC DNA]</scope>
    <source>
        <strain evidence="7">MJR7716</strain>
    </source>
</reference>
<dbReference type="RefSeq" id="WP_060940766.1">
    <property type="nucleotide sequence ID" value="NZ_CALGLL010000128.1"/>
</dbReference>
<evidence type="ECO:0000256" key="4">
    <source>
        <dbReference type="ARBA" id="ARBA00023004"/>
    </source>
</evidence>
<dbReference type="GO" id="GO:0005737">
    <property type="term" value="C:cytoplasm"/>
    <property type="evidence" value="ECO:0007669"/>
    <property type="project" value="UniProtKB-SubCell"/>
</dbReference>
<keyword evidence="4" id="KW-0408">Iron</keyword>
<keyword evidence="2" id="KW-0963">Cytoplasm</keyword>
<feature type="domain" description="Hemerythrin-like" evidence="5">
    <location>
        <begin position="19"/>
        <end position="166"/>
    </location>
</feature>
<evidence type="ECO:0000256" key="2">
    <source>
        <dbReference type="ARBA" id="ARBA00022490"/>
    </source>
</evidence>
<dbReference type="eggNOG" id="COG2846">
    <property type="taxonomic scope" value="Bacteria"/>
</dbReference>
<dbReference type="EMBL" id="LRQG01000108">
    <property type="protein sequence ID" value="KXA38677.1"/>
    <property type="molecule type" value="Genomic_DNA"/>
</dbReference>
<dbReference type="Pfam" id="PF01814">
    <property type="entry name" value="Hemerythrin"/>
    <property type="match status" value="1"/>
</dbReference>
<dbReference type="PANTHER" id="PTHR36438">
    <property type="entry name" value="IRON-SULFUR CLUSTER REPAIR PROTEIN YTFE"/>
    <property type="match status" value="1"/>
</dbReference>
<comment type="caution">
    <text evidence="6">The sequence shown here is derived from an EMBL/GenBank/DDBJ whole genome shotgun (WGS) entry which is preliminary data.</text>
</comment>
<keyword evidence="3" id="KW-0479">Metal-binding</keyword>
<dbReference type="Gene3D" id="1.20.120.520">
    <property type="entry name" value="nmb1532 protein domain like"/>
    <property type="match status" value="1"/>
</dbReference>
<gene>
    <name evidence="6" type="ORF">HMPREF3226_01533</name>
</gene>
<dbReference type="Proteomes" id="UP000070533">
    <property type="component" value="Unassembled WGS sequence"/>
</dbReference>
<dbReference type="AlphaFoldDB" id="A0A133Q716"/>
<evidence type="ECO:0000256" key="1">
    <source>
        <dbReference type="ARBA" id="ARBA00004496"/>
    </source>
</evidence>
<dbReference type="PANTHER" id="PTHR36438:SF1">
    <property type="entry name" value="IRON-SULFUR CLUSTER REPAIR PROTEIN YTFE"/>
    <property type="match status" value="1"/>
</dbReference>
<proteinExistence type="predicted"/>
<dbReference type="OrthoDB" id="9797132at2"/>
<sequence>MKQTNIPFQTWDIDLLVDYILKFHHRNTRKYGGELLQRLTRLAATHHELESVAAHFRNSMADLDLHCQKEENVLYPYILALFDAAEKGEQLEAFHCGTIEHPINAMMADHTDETERHERIAELTNNYTAPENAEPEYRKAIDDLRLFRDYLLEHIHVENEVLFPRALALEGKTVAL</sequence>
<protein>
    <submittedName>
        <fullName evidence="6">Putative iron-sulfur cluster repair di-iron protein</fullName>
    </submittedName>
</protein>
<dbReference type="STRING" id="28128.HMPREF3226_01533"/>
<organism evidence="6 7">
    <name type="scientific">Prevotella corporis</name>
    <dbReference type="NCBI Taxonomy" id="28128"/>
    <lineage>
        <taxon>Bacteria</taxon>
        <taxon>Pseudomonadati</taxon>
        <taxon>Bacteroidota</taxon>
        <taxon>Bacteroidia</taxon>
        <taxon>Bacteroidales</taxon>
        <taxon>Prevotellaceae</taxon>
        <taxon>Prevotella</taxon>
    </lineage>
</organism>
<dbReference type="PATRIC" id="fig|28128.5.peg.1570"/>
<dbReference type="InterPro" id="IPR012312">
    <property type="entry name" value="Hemerythrin-like"/>
</dbReference>
<evidence type="ECO:0000313" key="6">
    <source>
        <dbReference type="EMBL" id="KXA38677.1"/>
    </source>
</evidence>
<name>A0A133Q716_9BACT</name>
<evidence type="ECO:0000259" key="5">
    <source>
        <dbReference type="Pfam" id="PF01814"/>
    </source>
</evidence>
<dbReference type="GO" id="GO:0046872">
    <property type="term" value="F:metal ion binding"/>
    <property type="evidence" value="ECO:0007669"/>
    <property type="project" value="UniProtKB-KW"/>
</dbReference>
<accession>A0A133Q716</accession>
<keyword evidence="7" id="KW-1185">Reference proteome</keyword>